<keyword evidence="17" id="KW-1185">Reference proteome</keyword>
<dbReference type="InterPro" id="IPR023945">
    <property type="entry name" value="ManNAc_kinase_bac"/>
</dbReference>
<dbReference type="AlphaFoldDB" id="A0A8K0V483"/>
<accession>A0A8K0V483</accession>
<feature type="binding site" evidence="15">
    <location>
        <position position="156"/>
    </location>
    <ligand>
        <name>Zn(2+)</name>
        <dbReference type="ChEBI" id="CHEBI:29105"/>
    </ligand>
</feature>
<dbReference type="HAMAP" id="MF_01234">
    <property type="entry name" value="ManNAc_kinase"/>
    <property type="match status" value="1"/>
</dbReference>
<dbReference type="GO" id="GO:0005524">
    <property type="term" value="F:ATP binding"/>
    <property type="evidence" value="ECO:0007669"/>
    <property type="project" value="UniProtKB-UniRule"/>
</dbReference>
<evidence type="ECO:0000256" key="8">
    <source>
        <dbReference type="ARBA" id="ARBA00023277"/>
    </source>
</evidence>
<keyword evidence="5 15" id="KW-0418">Kinase</keyword>
<gene>
    <name evidence="15" type="primary">nanK</name>
    <name evidence="16" type="ORF">JJB97_00645</name>
</gene>
<dbReference type="NCBIfam" id="NF047821">
    <property type="entry name" value="NactlManKinNanK"/>
    <property type="match status" value="1"/>
</dbReference>
<evidence type="ECO:0000256" key="12">
    <source>
        <dbReference type="ARBA" id="ARBA00072700"/>
    </source>
</evidence>
<evidence type="ECO:0000256" key="15">
    <source>
        <dbReference type="HAMAP-Rule" id="MF_01234"/>
    </source>
</evidence>
<dbReference type="NCBIfam" id="NF003461">
    <property type="entry name" value="PRK05082.1"/>
    <property type="match status" value="1"/>
</dbReference>
<feature type="binding site" evidence="15">
    <location>
        <position position="166"/>
    </location>
    <ligand>
        <name>Zn(2+)</name>
        <dbReference type="ChEBI" id="CHEBI:29105"/>
    </ligand>
</feature>
<comment type="pathway">
    <text evidence="9 15">Amino-sugar metabolism; N-acetylneuraminate degradation; D-fructose 6-phosphate from N-acetylneuraminate: step 2/5.</text>
</comment>
<comment type="similarity">
    <text evidence="10 15">Belongs to the ROK (NagC/XylR) family. NanK subfamily.</text>
</comment>
<evidence type="ECO:0000313" key="17">
    <source>
        <dbReference type="Proteomes" id="UP000659047"/>
    </source>
</evidence>
<evidence type="ECO:0000256" key="13">
    <source>
        <dbReference type="ARBA" id="ARBA00078287"/>
    </source>
</evidence>
<keyword evidence="4 15" id="KW-0547">Nucleotide-binding</keyword>
<evidence type="ECO:0000256" key="2">
    <source>
        <dbReference type="ARBA" id="ARBA00022679"/>
    </source>
</evidence>
<protein>
    <recommendedName>
        <fullName evidence="12 15">N-acetylmannosamine kinase</fullName>
        <ecNumber evidence="11 15">2.7.1.60</ecNumber>
    </recommendedName>
    <alternativeName>
        <fullName evidence="13 15">ManNAc kinase</fullName>
    </alternativeName>
    <alternativeName>
        <fullName evidence="14 15">N-acetyl-D-mannosamine kinase</fullName>
    </alternativeName>
</protein>
<comment type="function">
    <text evidence="15">Catalyzes the phosphorylation of N-acetylmannosamine (ManNAc) to ManNAc-6-P.</text>
</comment>
<feature type="binding site" evidence="15">
    <location>
        <position position="173"/>
    </location>
    <ligand>
        <name>Zn(2+)</name>
        <dbReference type="ChEBI" id="CHEBI:29105"/>
    </ligand>
</feature>
<evidence type="ECO:0000256" key="9">
    <source>
        <dbReference type="ARBA" id="ARBA00060606"/>
    </source>
</evidence>
<dbReference type="InterPro" id="IPR049874">
    <property type="entry name" value="ROK_cs"/>
</dbReference>
<comment type="subunit">
    <text evidence="1 15">Homodimer.</text>
</comment>
<sequence>MITLAIDIGGTKLAAALVDDALNLFQHRERPTPASKTPDALHAALQALVAPLFAQAQRVAIASTGIIRNGTLLAINPHNLGGLAHFPLVKALETITGLPALAVNDAQAAAWAEYYALRGAYRDMVFLTVSTGVGGGIVSAGRLVTGSGGLAGHFGHTLADPNGPVCGCGRRGCVEAIASGRGISAAAQGDLAGCDTKTIFTHARQDNEQAARLIQRSAQALAGLIADVKAMSDCQCVVIGGSVGLAEGYLARVKTCLAREPAAYQVALQPAYYRHNAGLLGAALLARREELW</sequence>
<keyword evidence="6 15" id="KW-0862">Zinc</keyword>
<evidence type="ECO:0000256" key="10">
    <source>
        <dbReference type="ARBA" id="ARBA00060726"/>
    </source>
</evidence>
<dbReference type="InterPro" id="IPR000600">
    <property type="entry name" value="ROK"/>
</dbReference>
<keyword evidence="7 15" id="KW-0067">ATP-binding</keyword>
<dbReference type="Gene3D" id="3.30.420.40">
    <property type="match status" value="2"/>
</dbReference>
<dbReference type="Proteomes" id="UP000659047">
    <property type="component" value="Unassembled WGS sequence"/>
</dbReference>
<dbReference type="UniPathway" id="UPA00629">
    <property type="reaction ID" value="UER00681"/>
</dbReference>
<keyword evidence="3 15" id="KW-0479">Metal-binding</keyword>
<feature type="binding site" evidence="15">
    <location>
        <position position="168"/>
    </location>
    <ligand>
        <name>Zn(2+)</name>
        <dbReference type="ChEBI" id="CHEBI:29105"/>
    </ligand>
</feature>
<evidence type="ECO:0000256" key="7">
    <source>
        <dbReference type="ARBA" id="ARBA00022840"/>
    </source>
</evidence>
<dbReference type="FunFam" id="3.30.420.40:FF:000063">
    <property type="entry name" value="N-acetylmannosamine kinase"/>
    <property type="match status" value="1"/>
</dbReference>
<evidence type="ECO:0000256" key="5">
    <source>
        <dbReference type="ARBA" id="ARBA00022777"/>
    </source>
</evidence>
<dbReference type="GO" id="GO:0009384">
    <property type="term" value="F:N-acylmannosamine kinase activity"/>
    <property type="evidence" value="ECO:0007669"/>
    <property type="project" value="UniProtKB-UniRule"/>
</dbReference>
<dbReference type="PROSITE" id="PS01125">
    <property type="entry name" value="ROK"/>
    <property type="match status" value="1"/>
</dbReference>
<evidence type="ECO:0000256" key="14">
    <source>
        <dbReference type="ARBA" id="ARBA00079862"/>
    </source>
</evidence>
<dbReference type="PANTHER" id="PTHR18964">
    <property type="entry name" value="ROK (REPRESSOR, ORF, KINASE) FAMILY"/>
    <property type="match status" value="1"/>
</dbReference>
<dbReference type="Pfam" id="PF00480">
    <property type="entry name" value="ROK"/>
    <property type="match status" value="1"/>
</dbReference>
<feature type="binding site" evidence="15">
    <location>
        <begin position="5"/>
        <end position="12"/>
    </location>
    <ligand>
        <name>ATP</name>
        <dbReference type="ChEBI" id="CHEBI:30616"/>
    </ligand>
</feature>
<evidence type="ECO:0000256" key="4">
    <source>
        <dbReference type="ARBA" id="ARBA00022741"/>
    </source>
</evidence>
<keyword evidence="8 15" id="KW-0119">Carbohydrate metabolism</keyword>
<comment type="caution">
    <text evidence="16">The sequence shown here is derived from an EMBL/GenBank/DDBJ whole genome shotgun (WGS) entry which is preliminary data.</text>
</comment>
<evidence type="ECO:0000256" key="1">
    <source>
        <dbReference type="ARBA" id="ARBA00011738"/>
    </source>
</evidence>
<dbReference type="RefSeq" id="WP_238711849.1">
    <property type="nucleotide sequence ID" value="NZ_JAEPBH010000001.1"/>
</dbReference>
<dbReference type="SUPFAM" id="SSF53067">
    <property type="entry name" value="Actin-like ATPase domain"/>
    <property type="match status" value="1"/>
</dbReference>
<dbReference type="CDD" id="cd24069">
    <property type="entry name" value="ASKHA_NBD_ROK_EcNanK-like"/>
    <property type="match status" value="1"/>
</dbReference>
<evidence type="ECO:0000256" key="3">
    <source>
        <dbReference type="ARBA" id="ARBA00022723"/>
    </source>
</evidence>
<dbReference type="EMBL" id="JAEPBH010000001">
    <property type="protein sequence ID" value="MBK4713862.1"/>
    <property type="molecule type" value="Genomic_DNA"/>
</dbReference>
<dbReference type="InterPro" id="IPR043129">
    <property type="entry name" value="ATPase_NBD"/>
</dbReference>
<name>A0A8K0V483_9ENTR</name>
<reference evidence="16" key="1">
    <citation type="submission" date="2021-01" db="EMBL/GenBank/DDBJ databases">
        <title>Intestinitalea alba gen. nov., sp. nov., a novel genus of the family Enterobacteriaceae, isolated from the gut of the plastic-eating mealworm Tenebrio molitor L.</title>
        <authorList>
            <person name="Yang Y."/>
        </authorList>
    </citation>
    <scope>NUCLEOTIDE SEQUENCE</scope>
    <source>
        <strain evidence="16">BIT-L3</strain>
    </source>
</reference>
<dbReference type="GO" id="GO:0019262">
    <property type="term" value="P:N-acetylneuraminate catabolic process"/>
    <property type="evidence" value="ECO:0007669"/>
    <property type="project" value="UniProtKB-UniRule"/>
</dbReference>
<dbReference type="PANTHER" id="PTHR18964:SF169">
    <property type="entry name" value="N-ACETYLMANNOSAMINE KINASE"/>
    <property type="match status" value="1"/>
</dbReference>
<evidence type="ECO:0000256" key="11">
    <source>
        <dbReference type="ARBA" id="ARBA00066377"/>
    </source>
</evidence>
<feature type="binding site" evidence="15">
    <location>
        <begin position="132"/>
        <end position="139"/>
    </location>
    <ligand>
        <name>ATP</name>
        <dbReference type="ChEBI" id="CHEBI:30616"/>
    </ligand>
</feature>
<comment type="catalytic activity">
    <reaction evidence="15">
        <text>an N-acyl-D-mannosamine + ATP = an N-acyl-D-mannosamine 6-phosphate + ADP + H(+)</text>
        <dbReference type="Rhea" id="RHEA:23832"/>
        <dbReference type="ChEBI" id="CHEBI:15378"/>
        <dbReference type="ChEBI" id="CHEBI:16062"/>
        <dbReference type="ChEBI" id="CHEBI:30616"/>
        <dbReference type="ChEBI" id="CHEBI:57666"/>
        <dbReference type="ChEBI" id="CHEBI:456216"/>
        <dbReference type="EC" id="2.7.1.60"/>
    </reaction>
</comment>
<dbReference type="GO" id="GO:0008270">
    <property type="term" value="F:zinc ion binding"/>
    <property type="evidence" value="ECO:0007669"/>
    <property type="project" value="UniProtKB-UniRule"/>
</dbReference>
<keyword evidence="2 15" id="KW-0808">Transferase</keyword>
<evidence type="ECO:0000313" key="16">
    <source>
        <dbReference type="EMBL" id="MBK4713862.1"/>
    </source>
</evidence>
<dbReference type="EC" id="2.7.1.60" evidence="11 15"/>
<evidence type="ECO:0000256" key="6">
    <source>
        <dbReference type="ARBA" id="ARBA00022833"/>
    </source>
</evidence>
<organism evidence="16 17">
    <name type="scientific">Tenebrionibacter intestinalis</name>
    <dbReference type="NCBI Taxonomy" id="2799638"/>
    <lineage>
        <taxon>Bacteria</taxon>
        <taxon>Pseudomonadati</taxon>
        <taxon>Pseudomonadota</taxon>
        <taxon>Gammaproteobacteria</taxon>
        <taxon>Enterobacterales</taxon>
        <taxon>Enterobacteriaceae</taxon>
        <taxon>Tenebrionibacter/Tenebrionicola group</taxon>
        <taxon>Tenebrionibacter</taxon>
    </lineage>
</organism>
<proteinExistence type="inferred from homology"/>